<protein>
    <submittedName>
        <fullName evidence="2">Uncharacterized protein</fullName>
    </submittedName>
</protein>
<evidence type="ECO:0000313" key="2">
    <source>
        <dbReference type="Ensembl" id="ENSFTIP00000007323.1"/>
    </source>
</evidence>
<evidence type="ECO:0000313" key="3">
    <source>
        <dbReference type="Proteomes" id="UP000694562"/>
    </source>
</evidence>
<dbReference type="InterPro" id="IPR027864">
    <property type="entry name" value="DUF4597"/>
</dbReference>
<dbReference type="PANTHER" id="PTHR37455:SF1">
    <property type="entry name" value="SIMILAR TO 1190005I06RIK PROTEIN"/>
    <property type="match status" value="1"/>
</dbReference>
<dbReference type="AlphaFoldDB" id="A0A8C4UBG2"/>
<name>A0A8C4UBG2_FALTI</name>
<accession>A0A8C4UBG2</accession>
<evidence type="ECO:0000256" key="1">
    <source>
        <dbReference type="SAM" id="MobiDB-lite"/>
    </source>
</evidence>
<reference evidence="2" key="2">
    <citation type="submission" date="2025-09" db="UniProtKB">
        <authorList>
            <consortium name="Ensembl"/>
        </authorList>
    </citation>
    <scope>IDENTIFICATION</scope>
</reference>
<dbReference type="Pfam" id="PF15366">
    <property type="entry name" value="DUF4597"/>
    <property type="match status" value="1"/>
</dbReference>
<feature type="region of interest" description="Disordered" evidence="1">
    <location>
        <begin position="11"/>
        <end position="35"/>
    </location>
</feature>
<proteinExistence type="predicted"/>
<reference evidence="2" key="1">
    <citation type="submission" date="2025-08" db="UniProtKB">
        <authorList>
            <consortium name="Ensembl"/>
        </authorList>
    </citation>
    <scope>IDENTIFICATION</scope>
</reference>
<dbReference type="Proteomes" id="UP000694562">
    <property type="component" value="Unplaced"/>
</dbReference>
<dbReference type="Ensembl" id="ENSFTIT00000007640.1">
    <property type="protein sequence ID" value="ENSFTIP00000007323.1"/>
    <property type="gene ID" value="ENSFTIG00000004986.1"/>
</dbReference>
<dbReference type="OrthoDB" id="9428257at2759"/>
<organism evidence="2 3">
    <name type="scientific">Falco tinnunculus</name>
    <name type="common">Common kestrel</name>
    <dbReference type="NCBI Taxonomy" id="100819"/>
    <lineage>
        <taxon>Eukaryota</taxon>
        <taxon>Metazoa</taxon>
        <taxon>Chordata</taxon>
        <taxon>Craniata</taxon>
        <taxon>Vertebrata</taxon>
        <taxon>Euteleostomi</taxon>
        <taxon>Archelosauria</taxon>
        <taxon>Archosauria</taxon>
        <taxon>Dinosauria</taxon>
        <taxon>Saurischia</taxon>
        <taxon>Theropoda</taxon>
        <taxon>Coelurosauria</taxon>
        <taxon>Aves</taxon>
        <taxon>Neognathae</taxon>
        <taxon>Neoaves</taxon>
        <taxon>Telluraves</taxon>
        <taxon>Australaves</taxon>
        <taxon>Falconiformes</taxon>
        <taxon>Falconidae</taxon>
        <taxon>Falco</taxon>
    </lineage>
</organism>
<sequence length="88" mass="9087">ARVSLSCLKTCVSSGNGSDRSPAASPGEKHLHVPSIIVTPPTPTGTMLRAGFVPASLGWSHSCQDANWADPATQGWLGTHHTGGFGHQ</sequence>
<dbReference type="PANTHER" id="PTHR37455">
    <property type="entry name" value="GENE, 27021-RELATED"/>
    <property type="match status" value="1"/>
</dbReference>
<keyword evidence="3" id="KW-1185">Reference proteome</keyword>